<accession>A0A699YXF2</accession>
<dbReference type="AlphaFoldDB" id="A0A699YXF2"/>
<gene>
    <name evidence="1" type="ORF">HaLaN_06676</name>
</gene>
<sequence>MCLPARRAASRIRAEFPELDAYDSLPYENHGVMEAPKVTESEVADKLTQMLRSSRDWRTPHQLAHRLGISLKQLTDIVNQKEIGCLAVDMCC</sequence>
<dbReference type="EMBL" id="BLLF01000384">
    <property type="protein sequence ID" value="GFH11209.1"/>
    <property type="molecule type" value="Genomic_DNA"/>
</dbReference>
<reference evidence="1 2" key="1">
    <citation type="submission" date="2020-02" db="EMBL/GenBank/DDBJ databases">
        <title>Draft genome sequence of Haematococcus lacustris strain NIES-144.</title>
        <authorList>
            <person name="Morimoto D."/>
            <person name="Nakagawa S."/>
            <person name="Yoshida T."/>
            <person name="Sawayama S."/>
        </authorList>
    </citation>
    <scope>NUCLEOTIDE SEQUENCE [LARGE SCALE GENOMIC DNA]</scope>
    <source>
        <strain evidence="1 2">NIES-144</strain>
    </source>
</reference>
<keyword evidence="2" id="KW-1185">Reference proteome</keyword>
<organism evidence="1 2">
    <name type="scientific">Haematococcus lacustris</name>
    <name type="common">Green alga</name>
    <name type="synonym">Haematococcus pluvialis</name>
    <dbReference type="NCBI Taxonomy" id="44745"/>
    <lineage>
        <taxon>Eukaryota</taxon>
        <taxon>Viridiplantae</taxon>
        <taxon>Chlorophyta</taxon>
        <taxon>core chlorophytes</taxon>
        <taxon>Chlorophyceae</taxon>
        <taxon>CS clade</taxon>
        <taxon>Chlamydomonadales</taxon>
        <taxon>Haematococcaceae</taxon>
        <taxon>Haematococcus</taxon>
    </lineage>
</organism>
<name>A0A699YXF2_HAELA</name>
<comment type="caution">
    <text evidence="1">The sequence shown here is derived from an EMBL/GenBank/DDBJ whole genome shotgun (WGS) entry which is preliminary data.</text>
</comment>
<feature type="non-terminal residue" evidence="1">
    <location>
        <position position="92"/>
    </location>
</feature>
<protein>
    <submittedName>
        <fullName evidence="1">Uncharacterized protein</fullName>
    </submittedName>
</protein>
<proteinExistence type="predicted"/>
<dbReference type="Proteomes" id="UP000485058">
    <property type="component" value="Unassembled WGS sequence"/>
</dbReference>
<evidence type="ECO:0000313" key="1">
    <source>
        <dbReference type="EMBL" id="GFH11209.1"/>
    </source>
</evidence>
<feature type="non-terminal residue" evidence="1">
    <location>
        <position position="1"/>
    </location>
</feature>
<evidence type="ECO:0000313" key="2">
    <source>
        <dbReference type="Proteomes" id="UP000485058"/>
    </source>
</evidence>